<dbReference type="PANTHER" id="PTHR23282">
    <property type="entry name" value="APICAL ENDOSOMAL GLYCOPROTEIN PRECURSOR"/>
    <property type="match status" value="1"/>
</dbReference>
<comment type="caution">
    <text evidence="7">Lacks conserved residue(s) required for the propagation of feature annotation.</text>
</comment>
<feature type="binding site" evidence="8">
    <location>
        <position position="285"/>
    </location>
    <ligand>
        <name>Zn(2+)</name>
        <dbReference type="ChEBI" id="CHEBI:29105"/>
        <note>catalytic</note>
    </ligand>
</feature>
<dbReference type="GO" id="GO:0008270">
    <property type="term" value="F:zinc ion binding"/>
    <property type="evidence" value="ECO:0007669"/>
    <property type="project" value="UniProtKB-UniRule"/>
</dbReference>
<dbReference type="Proteomes" id="UP000005408">
    <property type="component" value="Unassembled WGS sequence"/>
</dbReference>
<feature type="region of interest" description="Disordered" evidence="11">
    <location>
        <begin position="894"/>
        <end position="920"/>
    </location>
</feature>
<dbReference type="SUPFAM" id="SSF55486">
    <property type="entry name" value="Metalloproteases ('zincins'), catalytic domain"/>
    <property type="match status" value="1"/>
</dbReference>
<dbReference type="GO" id="GO:0006508">
    <property type="term" value="P:proteolysis"/>
    <property type="evidence" value="ECO:0007669"/>
    <property type="project" value="UniProtKB-KW"/>
</dbReference>
<evidence type="ECO:0000256" key="8">
    <source>
        <dbReference type="PROSITE-ProRule" id="PRU01211"/>
    </source>
</evidence>
<evidence type="ECO:0000256" key="2">
    <source>
        <dbReference type="ARBA" id="ARBA00022723"/>
    </source>
</evidence>
<keyword evidence="17" id="KW-1185">Reference proteome</keyword>
<evidence type="ECO:0000256" key="3">
    <source>
        <dbReference type="ARBA" id="ARBA00022801"/>
    </source>
</evidence>
<feature type="coiled-coil region" evidence="10">
    <location>
        <begin position="60"/>
        <end position="87"/>
    </location>
</feature>
<dbReference type="PANTHER" id="PTHR23282:SF142">
    <property type="entry name" value="MAM DOMAIN-CONTAINING PROTEIN"/>
    <property type="match status" value="1"/>
</dbReference>
<dbReference type="InterPro" id="IPR006026">
    <property type="entry name" value="Peptidase_Metallo"/>
</dbReference>
<evidence type="ECO:0000256" key="10">
    <source>
        <dbReference type="SAM" id="Coils"/>
    </source>
</evidence>
<dbReference type="EC" id="3.4.24.-" evidence="9"/>
<feature type="disulfide bond" evidence="7">
    <location>
        <begin position="502"/>
        <end position="512"/>
    </location>
</feature>
<proteinExistence type="predicted"/>
<evidence type="ECO:0000259" key="13">
    <source>
        <dbReference type="PROSITE" id="PS50026"/>
    </source>
</evidence>
<evidence type="ECO:0000256" key="4">
    <source>
        <dbReference type="ARBA" id="ARBA00022833"/>
    </source>
</evidence>
<feature type="domain" description="Peptidase M12A" evidence="15">
    <location>
        <begin position="175"/>
        <end position="376"/>
    </location>
</feature>
<dbReference type="Gene3D" id="3.40.390.10">
    <property type="entry name" value="Collagenase (Catalytic Domain)"/>
    <property type="match status" value="1"/>
</dbReference>
<dbReference type="InterPro" id="IPR000742">
    <property type="entry name" value="EGF"/>
</dbReference>
<keyword evidence="7" id="KW-0245">EGF-like domain</keyword>
<dbReference type="PROSITE" id="PS01180">
    <property type="entry name" value="CUB"/>
    <property type="match status" value="1"/>
</dbReference>
<dbReference type="GO" id="GO:0016020">
    <property type="term" value="C:membrane"/>
    <property type="evidence" value="ECO:0007669"/>
    <property type="project" value="InterPro"/>
</dbReference>
<feature type="region of interest" description="Disordered" evidence="11">
    <location>
        <begin position="1129"/>
        <end position="1148"/>
    </location>
</feature>
<feature type="disulfide bond" evidence="7">
    <location>
        <begin position="524"/>
        <end position="533"/>
    </location>
</feature>
<evidence type="ECO:0000313" key="16">
    <source>
        <dbReference type="EnsemblMetazoa" id="G6761.1:cds"/>
    </source>
</evidence>
<evidence type="ECO:0000256" key="9">
    <source>
        <dbReference type="RuleBase" id="RU361183"/>
    </source>
</evidence>
<feature type="domain" description="CUB" evidence="12">
    <location>
        <begin position="423"/>
        <end position="504"/>
    </location>
</feature>
<evidence type="ECO:0000259" key="15">
    <source>
        <dbReference type="PROSITE" id="PS51864"/>
    </source>
</evidence>
<evidence type="ECO:0000256" key="11">
    <source>
        <dbReference type="SAM" id="MobiDB-lite"/>
    </source>
</evidence>
<feature type="compositionally biased region" description="Low complexity" evidence="11">
    <location>
        <begin position="1134"/>
        <end position="1145"/>
    </location>
</feature>
<feature type="domain" description="MAM" evidence="14">
    <location>
        <begin position="737"/>
        <end position="892"/>
    </location>
</feature>
<dbReference type="SMART" id="SM00181">
    <property type="entry name" value="EGF"/>
    <property type="match status" value="2"/>
</dbReference>
<dbReference type="GO" id="GO:0004222">
    <property type="term" value="F:metalloendopeptidase activity"/>
    <property type="evidence" value="ECO:0007669"/>
    <property type="project" value="UniProtKB-UniRule"/>
</dbReference>
<dbReference type="PROSITE" id="PS01186">
    <property type="entry name" value="EGF_2"/>
    <property type="match status" value="1"/>
</dbReference>
<keyword evidence="10" id="KW-0175">Coiled coil</keyword>
<dbReference type="Pfam" id="PF01400">
    <property type="entry name" value="Astacin"/>
    <property type="match status" value="1"/>
</dbReference>
<feature type="active site" evidence="8">
    <location>
        <position position="276"/>
    </location>
</feature>
<dbReference type="EnsemblMetazoa" id="G6761.1">
    <property type="protein sequence ID" value="G6761.1:cds"/>
    <property type="gene ID" value="G6761"/>
</dbReference>
<dbReference type="InterPro" id="IPR035914">
    <property type="entry name" value="Sperma_CUB_dom_sf"/>
</dbReference>
<feature type="domain" description="MAM" evidence="14">
    <location>
        <begin position="1107"/>
        <end position="1262"/>
    </location>
</feature>
<dbReference type="InterPro" id="IPR051560">
    <property type="entry name" value="MAM_domain-containing"/>
</dbReference>
<feature type="binding site" evidence="8">
    <location>
        <position position="279"/>
    </location>
    <ligand>
        <name>Zn(2+)</name>
        <dbReference type="ChEBI" id="CHEBI:29105"/>
        <note>catalytic</note>
    </ligand>
</feature>
<keyword evidence="2 8" id="KW-0479">Metal-binding</keyword>
<feature type="domain" description="MAM" evidence="14">
    <location>
        <begin position="1276"/>
        <end position="1434"/>
    </location>
</feature>
<dbReference type="InterPro" id="IPR000859">
    <property type="entry name" value="CUB_dom"/>
</dbReference>
<sequence>MTSAVVVLVLLVAHGIADQNRDEDNQRVIGKREARIALNELRKRHVSHVLKRATEFETTEEEKEIDLDFIERALERYEERLRSTETIEADNHVATGGEKLIQEALTGNVDPNSDVVNLLESMFVNEGSRHNQHPIGIDQIAAKKGKVYGDTHDGHRFTQTQSEGMEQTGDGRKRNFLQTAPLWSDLIIPYTIDSSLANTPSYVDVIDKAIKQFSDYTCLKWVPYGSDEANKTSYSSYIEFFSESGCWSYVGRVFSDKQQISLQAPGCVTLSTTVHEMTHAIGQMHEQSRNDRDNYVTMLWSNINGGTGNYNMAKSQTFDRNPYDYESVLQYSLTSFSTNGQPTIEFKDQSLDFLADSATGLMFYDIKDITDGYDCTTSCLGADGTTPLKQCQNGGFVLHTCNCHCPEGLTGDLCESVATDPECGTGIIDLADGESRTITSPNFSNGGPYPTGKECVWLVKVNNGRLVEMTIEEMDLTTANSACDHWLEIRYNLIGQTGPRRCGQAVLLNGSCTPVDNDNYICSCMSGFSGTHCETYTNNDAVGCDFEGLNCLFDNSVTSTYVWRTHTGSTPSSSTGPSSAKSGNTYLYAEASSPAVQGDSFIFETPSVLAGPKCLTFWYHMYGGSIGSLHVKVNGTELWSRSGDQGDVWLSAEVNVSTTAQNYKLTFEAIRGSSWNGDVAIDDIILTSAACNIQVSTTSTSTTQSSTAASTTTQSSTTQSTTTVATTTHDQYHNQELHCTFETGTSCFLNDIQGDDFDWSTRQGSTPSSSTGPTSAYEGQTYSYIETSSPRTNGDVAILQGPSITTSRTFCLSFAYHMYGSNIDSLFVNLASPNGNQTLFSRNGDAGDSWFVTSISIPATNGEIQFIGVRGSSFRGDIAIDDVHFLDGECSTTSQVSTTSTTQSSTVASTTTQSSTSQSTTTVATTTQDQYHNQELHCTFETGTSCFLNDIQGDDFDWSTRQGSTPSSSTGPTSAYEGQTYSYIETSSPRTNGDVAILQGPSITTSRTFCLSFAYHMYGSNIDSLFVNLASPNGNQTLFSRNGDAGDSWFVTSISIPASNGEIQFIGVRGSSYRGDIAIDDVHFLDGECSTTSTTTAATTPYYNQELHCTFENDTLCFLNDIQGDDFDWSTRQGSTPSSDTGPSSAYEGETYSYIETSSPRTEGDVAILQGPSITTSRTFCLSFAYHMYGSSIGSLYVNLTSTNGSQTLFSQNDNTGDSWFVTSISIPASNGEIQFIGVRGNSYRGDIAIDDVQFLDGVCSTAIPITTPSPNTLPLNCTFEDTTACFLKDVVGSDDFDWTIRSSSTPTSGTGPTSAAEGTKYAYIETSGKQLGSKAILEGSVSVPAADSPICLTFDYHMYGASTGTLEVSFDDMIYFYESGDKGNQWNKAKLILHKCPGNSDVSKITFIGTRGSSYKGDIAIDNVQLTDGLCVT</sequence>
<feature type="domain" description="MAM" evidence="14">
    <location>
        <begin position="542"/>
        <end position="693"/>
    </location>
</feature>
<dbReference type="CDD" id="cd00041">
    <property type="entry name" value="CUB"/>
    <property type="match status" value="1"/>
</dbReference>
<dbReference type="CDD" id="cd04280">
    <property type="entry name" value="ZnMc_astacin_like"/>
    <property type="match status" value="1"/>
</dbReference>
<dbReference type="InterPro" id="IPR024079">
    <property type="entry name" value="MetalloPept_cat_dom_sf"/>
</dbReference>
<dbReference type="InterPro" id="IPR001506">
    <property type="entry name" value="Peptidase_M12A"/>
</dbReference>
<dbReference type="InterPro" id="IPR034035">
    <property type="entry name" value="Astacin-like_dom"/>
</dbReference>
<dbReference type="PROSITE" id="PS51864">
    <property type="entry name" value="ASTACIN"/>
    <property type="match status" value="1"/>
</dbReference>
<keyword evidence="6 7" id="KW-1015">Disulfide bond</keyword>
<dbReference type="Pfam" id="PF00629">
    <property type="entry name" value="MAM"/>
    <property type="match status" value="5"/>
</dbReference>
<reference evidence="16" key="1">
    <citation type="submission" date="2022-08" db="UniProtKB">
        <authorList>
            <consortium name="EnsemblMetazoa"/>
        </authorList>
    </citation>
    <scope>IDENTIFICATION</scope>
    <source>
        <strain evidence="16">05x7-T-G4-1.051#20</strain>
    </source>
</reference>
<evidence type="ECO:0000256" key="5">
    <source>
        <dbReference type="ARBA" id="ARBA00023049"/>
    </source>
</evidence>
<dbReference type="SUPFAM" id="SSF49854">
    <property type="entry name" value="Spermadhesin, CUB domain"/>
    <property type="match status" value="1"/>
</dbReference>
<dbReference type="SMART" id="SM00235">
    <property type="entry name" value="ZnMc"/>
    <property type="match status" value="1"/>
</dbReference>
<keyword evidence="5 8" id="KW-0482">Metalloprotease</keyword>
<evidence type="ECO:0000313" key="17">
    <source>
        <dbReference type="Proteomes" id="UP000005408"/>
    </source>
</evidence>
<name>A0A8W8NLH3_MAGGI</name>
<dbReference type="PROSITE" id="PS50060">
    <property type="entry name" value="MAM_2"/>
    <property type="match status" value="5"/>
</dbReference>
<organism evidence="16 17">
    <name type="scientific">Magallana gigas</name>
    <name type="common">Pacific oyster</name>
    <name type="synonym">Crassostrea gigas</name>
    <dbReference type="NCBI Taxonomy" id="29159"/>
    <lineage>
        <taxon>Eukaryota</taxon>
        <taxon>Metazoa</taxon>
        <taxon>Spiralia</taxon>
        <taxon>Lophotrochozoa</taxon>
        <taxon>Mollusca</taxon>
        <taxon>Bivalvia</taxon>
        <taxon>Autobranchia</taxon>
        <taxon>Pteriomorphia</taxon>
        <taxon>Ostreida</taxon>
        <taxon>Ostreoidea</taxon>
        <taxon>Ostreidae</taxon>
        <taxon>Magallana</taxon>
    </lineage>
</organism>
<evidence type="ECO:0000256" key="6">
    <source>
        <dbReference type="ARBA" id="ARBA00023157"/>
    </source>
</evidence>
<keyword evidence="3 8" id="KW-0378">Hydrolase</keyword>
<dbReference type="Gene3D" id="2.60.120.200">
    <property type="match status" value="5"/>
</dbReference>
<dbReference type="SMART" id="SM00137">
    <property type="entry name" value="MAM"/>
    <property type="match status" value="5"/>
</dbReference>
<feature type="domain" description="MAM" evidence="14">
    <location>
        <begin position="936"/>
        <end position="1091"/>
    </location>
</feature>
<dbReference type="PRINTS" id="PR00480">
    <property type="entry name" value="ASTACIN"/>
</dbReference>
<dbReference type="Gene3D" id="2.10.25.10">
    <property type="entry name" value="Laminin"/>
    <property type="match status" value="1"/>
</dbReference>
<dbReference type="PROSITE" id="PS50026">
    <property type="entry name" value="EGF_3"/>
    <property type="match status" value="1"/>
</dbReference>
<feature type="binding site" evidence="8">
    <location>
        <position position="275"/>
    </location>
    <ligand>
        <name>Zn(2+)</name>
        <dbReference type="ChEBI" id="CHEBI:29105"/>
        <note>catalytic</note>
    </ligand>
</feature>
<comment type="cofactor">
    <cofactor evidence="8 9">
        <name>Zn(2+)</name>
        <dbReference type="ChEBI" id="CHEBI:29105"/>
    </cofactor>
    <text evidence="8 9">Binds 1 zinc ion per subunit.</text>
</comment>
<dbReference type="SUPFAM" id="SSF49899">
    <property type="entry name" value="Concanavalin A-like lectins/glucanases"/>
    <property type="match status" value="5"/>
</dbReference>
<accession>A0A8W8NLH3</accession>
<keyword evidence="9" id="KW-0732">Signal</keyword>
<evidence type="ECO:0000259" key="14">
    <source>
        <dbReference type="PROSITE" id="PS50060"/>
    </source>
</evidence>
<evidence type="ECO:0000259" key="12">
    <source>
        <dbReference type="PROSITE" id="PS01180"/>
    </source>
</evidence>
<dbReference type="InterPro" id="IPR013320">
    <property type="entry name" value="ConA-like_dom_sf"/>
</dbReference>
<keyword evidence="4 8" id="KW-0862">Zinc</keyword>
<feature type="signal peptide" evidence="9">
    <location>
        <begin position="1"/>
        <end position="17"/>
    </location>
</feature>
<dbReference type="InterPro" id="IPR000998">
    <property type="entry name" value="MAM_dom"/>
</dbReference>
<dbReference type="Gene3D" id="2.60.120.290">
    <property type="entry name" value="Spermadhesin, CUB domain"/>
    <property type="match status" value="1"/>
</dbReference>
<dbReference type="PROSITE" id="PS00022">
    <property type="entry name" value="EGF_1"/>
    <property type="match status" value="1"/>
</dbReference>
<dbReference type="Pfam" id="PF00431">
    <property type="entry name" value="CUB"/>
    <property type="match status" value="1"/>
</dbReference>
<feature type="domain" description="EGF-like" evidence="13">
    <location>
        <begin position="498"/>
        <end position="534"/>
    </location>
</feature>
<evidence type="ECO:0000256" key="1">
    <source>
        <dbReference type="ARBA" id="ARBA00022670"/>
    </source>
</evidence>
<dbReference type="CDD" id="cd06263">
    <property type="entry name" value="MAM"/>
    <property type="match status" value="5"/>
</dbReference>
<keyword evidence="1 8" id="KW-0645">Protease</keyword>
<feature type="chain" id="PRO_5036516245" description="Metalloendopeptidase" evidence="9">
    <location>
        <begin position="18"/>
        <end position="1434"/>
    </location>
</feature>
<evidence type="ECO:0000256" key="7">
    <source>
        <dbReference type="PROSITE-ProRule" id="PRU00076"/>
    </source>
</evidence>
<protein>
    <recommendedName>
        <fullName evidence="9">Metalloendopeptidase</fullName>
        <ecNumber evidence="9">3.4.24.-</ecNumber>
    </recommendedName>
</protein>